<name>A0A2S5VWI8_9MICO</name>
<comment type="caution">
    <text evidence="4">The sequence shown here is derived from an EMBL/GenBank/DDBJ whole genome shotgun (WGS) entry which is preliminary data.</text>
</comment>
<keyword evidence="2 4" id="KW-0808">Transferase</keyword>
<dbReference type="Pfam" id="PF00534">
    <property type="entry name" value="Glycos_transf_1"/>
    <property type="match status" value="1"/>
</dbReference>
<dbReference type="PANTHER" id="PTHR45947:SF3">
    <property type="entry name" value="SULFOQUINOVOSYL TRANSFERASE SQD2"/>
    <property type="match status" value="1"/>
</dbReference>
<evidence type="ECO:0000259" key="3">
    <source>
        <dbReference type="Pfam" id="PF00534"/>
    </source>
</evidence>
<dbReference type="GO" id="GO:0016757">
    <property type="term" value="F:glycosyltransferase activity"/>
    <property type="evidence" value="ECO:0007669"/>
    <property type="project" value="InterPro"/>
</dbReference>
<evidence type="ECO:0000256" key="1">
    <source>
        <dbReference type="ARBA" id="ARBA00021292"/>
    </source>
</evidence>
<feature type="domain" description="Glycosyl transferase family 1" evidence="3">
    <location>
        <begin position="640"/>
        <end position="703"/>
    </location>
</feature>
<gene>
    <name evidence="4" type="ORF">C5E16_04005</name>
</gene>
<proteinExistence type="predicted"/>
<evidence type="ECO:0000313" key="5">
    <source>
        <dbReference type="Proteomes" id="UP000239241"/>
    </source>
</evidence>
<organism evidence="4 5">
    <name type="scientific">Clavibacter michiganensis</name>
    <dbReference type="NCBI Taxonomy" id="28447"/>
    <lineage>
        <taxon>Bacteria</taxon>
        <taxon>Bacillati</taxon>
        <taxon>Actinomycetota</taxon>
        <taxon>Actinomycetes</taxon>
        <taxon>Micrococcales</taxon>
        <taxon>Microbacteriaceae</taxon>
        <taxon>Clavibacter</taxon>
    </lineage>
</organism>
<dbReference type="EMBL" id="PSXY01000004">
    <property type="protein sequence ID" value="PPF70080.1"/>
    <property type="molecule type" value="Genomic_DNA"/>
</dbReference>
<dbReference type="RefSeq" id="WP_104289643.1">
    <property type="nucleotide sequence ID" value="NZ_PSXY01000004.1"/>
</dbReference>
<dbReference type="SUPFAM" id="SSF53756">
    <property type="entry name" value="UDP-Glycosyltransferase/glycogen phosphorylase"/>
    <property type="match status" value="1"/>
</dbReference>
<dbReference type="InterPro" id="IPR050194">
    <property type="entry name" value="Glycosyltransferase_grp1"/>
</dbReference>
<dbReference type="AlphaFoldDB" id="A0A2S5VWI8"/>
<dbReference type="Gene3D" id="3.40.50.2000">
    <property type="entry name" value="Glycogen Phosphorylase B"/>
    <property type="match status" value="2"/>
</dbReference>
<dbReference type="Proteomes" id="UP000239241">
    <property type="component" value="Unassembled WGS sequence"/>
</dbReference>
<protein>
    <recommendedName>
        <fullName evidence="1">D-inositol 3-phosphate glycosyltransferase</fullName>
    </recommendedName>
</protein>
<dbReference type="SUPFAM" id="SSF48371">
    <property type="entry name" value="ARM repeat"/>
    <property type="match status" value="1"/>
</dbReference>
<reference evidence="4 5" key="1">
    <citation type="submission" date="2018-02" db="EMBL/GenBank/DDBJ databases">
        <title>Bacteriophage NCPPB3778 and a type I-E CRISPR drive the evolution of the US Biological Select Agent, Rathayibacter toxicus.</title>
        <authorList>
            <person name="Davis E.W.II."/>
            <person name="Tabima J.F."/>
            <person name="Weisberg A.J."/>
            <person name="Lopes L.D."/>
            <person name="Wiseman M.S."/>
            <person name="Wiseman M.S."/>
            <person name="Pupko T."/>
            <person name="Belcher M.S."/>
            <person name="Sechler A.J."/>
            <person name="Tancos M.A."/>
            <person name="Schroeder B.K."/>
            <person name="Murray T.D."/>
            <person name="Luster D.G."/>
            <person name="Schneider W.L."/>
            <person name="Rogers E."/>
            <person name="Andreote F.D."/>
            <person name="Grunwald N.J."/>
            <person name="Putnam M.L."/>
            <person name="Chang J.H."/>
        </authorList>
    </citation>
    <scope>NUCLEOTIDE SEQUENCE [LARGE SCALE GENOMIC DNA]</scope>
    <source>
        <strain evidence="4 5">AY1B3</strain>
    </source>
</reference>
<evidence type="ECO:0000256" key="2">
    <source>
        <dbReference type="ARBA" id="ARBA00022679"/>
    </source>
</evidence>
<dbReference type="PANTHER" id="PTHR45947">
    <property type="entry name" value="SULFOQUINOVOSYL TRANSFERASE SQD2"/>
    <property type="match status" value="1"/>
</dbReference>
<dbReference type="InterPro" id="IPR016024">
    <property type="entry name" value="ARM-type_fold"/>
</dbReference>
<accession>A0A2S5VWI8</accession>
<dbReference type="InterPro" id="IPR001296">
    <property type="entry name" value="Glyco_trans_1"/>
</dbReference>
<evidence type="ECO:0000313" key="4">
    <source>
        <dbReference type="EMBL" id="PPF70080.1"/>
    </source>
</evidence>
<sequence length="754" mass="78427">MGIQTSLDQVAHAARILDVMQEADELTVAASRDGGGRAVRLLARAAEDPADQLTAVAAIHALAQVFDETADLALVALLDHDTRWIREHAAWAFGTRLPRFDAVAGLVAMVVEGAFPGMLAQRTLQQWAGSSPEHVSLALESALLGIRGDGARSRLVETVGLVAGRIAQRVLLRVVQDGGEGTLTRCAAVAALGDRPASVTVLAIVSDLARGDDEVAAVARLAVLDIARQHDDPVEAPARTGLTVVQLFLHADIDAGLTHVGAGDNGGIATLLVRLGDALVDRAGASVGAAATAGALDPLAADRAVDRVITLSRGTPDQTLASLARVTAGEDGHVFAHVPMLGGPRSLPEAWPHRVEAERGIRRVLRAAGRVDAVHLRMADVGTLAASTVARELGIPVVFTVAPDPHGVVDALDRSGALTRDGFGAVDEREHYWFRVRLVQRLAADAAHTVLFPRPELRRDMRRLVGIDVDAHPERHSVVAEGIDVSAIERSRDDAMLGADADGAPARAFVELDELLAALPADRRGLPLVISVGRLARVKGMASLAHVWAADPALRSRANLLVVGGDLDAPSPEERDQLARIAEAVPGADPGAEGADPRGIAAALAPHGLLLAGHRGNDTVTRWLAAVRYGRPGLAAVGGAYACASIKEEFGVALLEAMSMGLPVVAPASGGPATYVEDGVTGLLVDTADPAALARGVARALDIAAGPGAEAAADRARDMVARTFTIQAMAGTLSRVYRDVAAADDRTLWELSAS</sequence>